<dbReference type="EMBL" id="CP018839">
    <property type="protein sequence ID" value="APR03567.1"/>
    <property type="molecule type" value="Genomic_DNA"/>
</dbReference>
<dbReference type="InterPro" id="IPR005119">
    <property type="entry name" value="LysR_subst-bd"/>
</dbReference>
<dbReference type="InterPro" id="IPR000847">
    <property type="entry name" value="LysR_HTH_N"/>
</dbReference>
<dbReference type="PRINTS" id="PR00039">
    <property type="entry name" value="HTHLYSR"/>
</dbReference>
<dbReference type="CDD" id="cd08413">
    <property type="entry name" value="PBP2_CysB_like"/>
    <property type="match status" value="1"/>
</dbReference>
<dbReference type="KEGG" id="tcl:Tchl_0703"/>
<sequence length="317" mass="35212">MGLGMNLQQLRYIHEVARRGLNVSEAADALFTSQPGVSKQIRQLEAELGVEIFERHGKRLVAVTEPGRTVLVIAERVLRDLDNLQQVGDEFANEAVGSLSIATTHTQARYVLPGVVRDFMQRYPQVKLSLHQGNPRQVGEMVLDGTADLAIATEAIAEFDELVMLPCYQWNRCVVATPRHPILRETPLTLEAIARYPIITYDDAFTGRGLINKAFLGRGLKPNVVLSAIDSDVIKKYVELDLGIGILARMAYDADEDRRLGMVDASHLFESSTTRIGLRRRAWLRTYVYAFIEGFAPHLSRRMVETALAGGGTDPGL</sequence>
<dbReference type="SUPFAM" id="SSF53850">
    <property type="entry name" value="Periplasmic binding protein-like II"/>
    <property type="match status" value="1"/>
</dbReference>
<dbReference type="GO" id="GO:0019344">
    <property type="term" value="P:cysteine biosynthetic process"/>
    <property type="evidence" value="ECO:0007669"/>
    <property type="project" value="TreeGrafter"/>
</dbReference>
<dbReference type="Pfam" id="PF03466">
    <property type="entry name" value="LysR_substrate"/>
    <property type="match status" value="1"/>
</dbReference>
<dbReference type="SUPFAM" id="SSF46785">
    <property type="entry name" value="Winged helix' DNA-binding domain"/>
    <property type="match status" value="1"/>
</dbReference>
<dbReference type="STRING" id="96773.Tchl_0703"/>
<dbReference type="Proteomes" id="UP000185739">
    <property type="component" value="Chromosome"/>
</dbReference>
<dbReference type="PROSITE" id="PS50931">
    <property type="entry name" value="HTH_LYSR"/>
    <property type="match status" value="1"/>
</dbReference>
<evidence type="ECO:0000256" key="1">
    <source>
        <dbReference type="ARBA" id="ARBA00009437"/>
    </source>
</evidence>
<keyword evidence="2" id="KW-0805">Transcription regulation</keyword>
<dbReference type="Pfam" id="PF00126">
    <property type="entry name" value="HTH_1"/>
    <property type="match status" value="1"/>
</dbReference>
<dbReference type="PANTHER" id="PTHR30126:SF6">
    <property type="entry name" value="HTH-TYPE TRANSCRIPTIONAL REGULATOR CYSB-RELATED"/>
    <property type="match status" value="1"/>
</dbReference>
<dbReference type="GO" id="GO:0003700">
    <property type="term" value="F:DNA-binding transcription factor activity"/>
    <property type="evidence" value="ECO:0007669"/>
    <property type="project" value="InterPro"/>
</dbReference>
<organism evidence="5 6">
    <name type="scientific">Thauera chlorobenzoica</name>
    <dbReference type="NCBI Taxonomy" id="96773"/>
    <lineage>
        <taxon>Bacteria</taxon>
        <taxon>Pseudomonadati</taxon>
        <taxon>Pseudomonadota</taxon>
        <taxon>Betaproteobacteria</taxon>
        <taxon>Rhodocyclales</taxon>
        <taxon>Zoogloeaceae</taxon>
        <taxon>Thauera</taxon>
    </lineage>
</organism>
<evidence type="ECO:0000313" key="5">
    <source>
        <dbReference type="EMBL" id="APR03567.1"/>
    </source>
</evidence>
<evidence type="ECO:0000256" key="3">
    <source>
        <dbReference type="ARBA" id="ARBA00023125"/>
    </source>
</evidence>
<dbReference type="PANTHER" id="PTHR30126">
    <property type="entry name" value="HTH-TYPE TRANSCRIPTIONAL REGULATOR"/>
    <property type="match status" value="1"/>
</dbReference>
<name>A0A1H5UMY1_9RHOO</name>
<evidence type="ECO:0000256" key="4">
    <source>
        <dbReference type="ARBA" id="ARBA00023163"/>
    </source>
</evidence>
<protein>
    <submittedName>
        <fullName evidence="5">Cys regulon transcriptional activator CysB</fullName>
    </submittedName>
</protein>
<keyword evidence="6" id="KW-1185">Reference proteome</keyword>
<dbReference type="AlphaFoldDB" id="A0A1H5UMY1"/>
<gene>
    <name evidence="5" type="ORF">Tchl_0703</name>
</gene>
<dbReference type="InterPro" id="IPR036388">
    <property type="entry name" value="WH-like_DNA-bd_sf"/>
</dbReference>
<evidence type="ECO:0000256" key="2">
    <source>
        <dbReference type="ARBA" id="ARBA00023015"/>
    </source>
</evidence>
<dbReference type="InterPro" id="IPR037423">
    <property type="entry name" value="CysB_PBP2"/>
</dbReference>
<keyword evidence="3" id="KW-0238">DNA-binding</keyword>
<reference evidence="5 6" key="1">
    <citation type="submission" date="2016-12" db="EMBL/GenBank/DDBJ databases">
        <title>Complete genome sequence of Thauera chlorobenzoica, a Betaproteobacterium degrading haloaromatics anaerobically to CO2 and halides.</title>
        <authorList>
            <person name="Goris T."/>
            <person name="Mergelsberg M."/>
            <person name="Boll M."/>
        </authorList>
    </citation>
    <scope>NUCLEOTIDE SEQUENCE [LARGE SCALE GENOMIC DNA]</scope>
    <source>
        <strain evidence="5 6">3CB1</strain>
    </source>
</reference>
<dbReference type="NCBIfam" id="NF009326">
    <property type="entry name" value="PRK12681.1"/>
    <property type="match status" value="1"/>
</dbReference>
<dbReference type="Gene3D" id="1.10.10.10">
    <property type="entry name" value="Winged helix-like DNA-binding domain superfamily/Winged helix DNA-binding domain"/>
    <property type="match status" value="1"/>
</dbReference>
<keyword evidence="4" id="KW-0804">Transcription</keyword>
<accession>A0A1H5UMY1</accession>
<dbReference type="FunFam" id="1.10.10.10:FF:000001">
    <property type="entry name" value="LysR family transcriptional regulator"/>
    <property type="match status" value="1"/>
</dbReference>
<dbReference type="InterPro" id="IPR036390">
    <property type="entry name" value="WH_DNA-bd_sf"/>
</dbReference>
<comment type="similarity">
    <text evidence="1">Belongs to the LysR transcriptional regulatory family.</text>
</comment>
<dbReference type="Gene3D" id="3.40.190.10">
    <property type="entry name" value="Periplasmic binding protein-like II"/>
    <property type="match status" value="2"/>
</dbReference>
<proteinExistence type="inferred from homology"/>
<dbReference type="NCBIfam" id="NF009327">
    <property type="entry name" value="PRK12684.1"/>
    <property type="match status" value="1"/>
</dbReference>
<dbReference type="GO" id="GO:0000976">
    <property type="term" value="F:transcription cis-regulatory region binding"/>
    <property type="evidence" value="ECO:0007669"/>
    <property type="project" value="TreeGrafter"/>
</dbReference>
<evidence type="ECO:0000313" key="6">
    <source>
        <dbReference type="Proteomes" id="UP000185739"/>
    </source>
</evidence>